<comment type="caution">
    <text evidence="5">The sequence shown here is derived from an EMBL/GenBank/DDBJ whole genome shotgun (WGS) entry which is preliminary data.</text>
</comment>
<dbReference type="OrthoDB" id="1867012at2759"/>
<evidence type="ECO:0000313" key="6">
    <source>
        <dbReference type="Proteomes" id="UP000279259"/>
    </source>
</evidence>
<comment type="similarity">
    <text evidence="1">Belongs to the bacterial ribosomal protein bL27 family.</text>
</comment>
<keyword evidence="6" id="KW-1185">Reference proteome</keyword>
<protein>
    <recommendedName>
        <fullName evidence="4">Large ribosomal subunit protein bL27m</fullName>
    </recommendedName>
</protein>
<dbReference type="Pfam" id="PF01016">
    <property type="entry name" value="Ribosomal_L27"/>
    <property type="match status" value="1"/>
</dbReference>
<gene>
    <name evidence="5" type="primary">RPL27</name>
    <name evidence="5" type="ORF">EHS25_003422</name>
</gene>
<dbReference type="NCBIfam" id="TIGR00062">
    <property type="entry name" value="L27"/>
    <property type="match status" value="1"/>
</dbReference>
<dbReference type="EMBL" id="RSCD01000018">
    <property type="protein sequence ID" value="RSH86935.1"/>
    <property type="molecule type" value="Genomic_DNA"/>
</dbReference>
<sequence>MLGGSVVPRPQALASNIFSSIRQDLFAGPSTLQLQIRTATKRGGGSSKNGRDSAGKRLGVKKFTDQYVLPGQIIVRQRGSTLHAGQHVSKGSDHTLYATEPGYIKFYSHHLPFPHTTFPSTTATTAADLLAASTTGAQVVPVKRPRGMRQYVGIVRDREERLPRDATVEGRDRRFWGWPKEVEGEEEIVFNAKA</sequence>
<dbReference type="PANTHER" id="PTHR15893">
    <property type="entry name" value="RIBOSOMAL PROTEIN L27"/>
    <property type="match status" value="1"/>
</dbReference>
<evidence type="ECO:0000313" key="5">
    <source>
        <dbReference type="EMBL" id="RSH86935.1"/>
    </source>
</evidence>
<organism evidence="5 6">
    <name type="scientific">Saitozyma podzolica</name>
    <dbReference type="NCBI Taxonomy" id="1890683"/>
    <lineage>
        <taxon>Eukaryota</taxon>
        <taxon>Fungi</taxon>
        <taxon>Dikarya</taxon>
        <taxon>Basidiomycota</taxon>
        <taxon>Agaricomycotina</taxon>
        <taxon>Tremellomycetes</taxon>
        <taxon>Tremellales</taxon>
        <taxon>Trimorphomycetaceae</taxon>
        <taxon>Saitozyma</taxon>
    </lineage>
</organism>
<evidence type="ECO:0000256" key="1">
    <source>
        <dbReference type="ARBA" id="ARBA00010797"/>
    </source>
</evidence>
<dbReference type="InterPro" id="IPR001684">
    <property type="entry name" value="Ribosomal_bL27"/>
</dbReference>
<dbReference type="InterPro" id="IPR018261">
    <property type="entry name" value="Ribosomal_bL27_CS"/>
</dbReference>
<reference evidence="5 6" key="1">
    <citation type="submission" date="2018-11" db="EMBL/GenBank/DDBJ databases">
        <title>Genome sequence of Saitozyma podzolica DSM 27192.</title>
        <authorList>
            <person name="Aliyu H."/>
            <person name="Gorte O."/>
            <person name="Ochsenreither K."/>
        </authorList>
    </citation>
    <scope>NUCLEOTIDE SEQUENCE [LARGE SCALE GENOMIC DNA]</scope>
    <source>
        <strain evidence="5 6">DSM 27192</strain>
    </source>
</reference>
<evidence type="ECO:0000256" key="4">
    <source>
        <dbReference type="ARBA" id="ARBA00035267"/>
    </source>
</evidence>
<dbReference type="GO" id="GO:0005762">
    <property type="term" value="C:mitochondrial large ribosomal subunit"/>
    <property type="evidence" value="ECO:0007669"/>
    <property type="project" value="TreeGrafter"/>
</dbReference>
<dbReference type="PRINTS" id="PR00063">
    <property type="entry name" value="RIBOSOMALL27"/>
</dbReference>
<dbReference type="GO" id="GO:0006412">
    <property type="term" value="P:translation"/>
    <property type="evidence" value="ECO:0007669"/>
    <property type="project" value="InterPro"/>
</dbReference>
<dbReference type="GO" id="GO:0003735">
    <property type="term" value="F:structural constituent of ribosome"/>
    <property type="evidence" value="ECO:0007669"/>
    <property type="project" value="InterPro"/>
</dbReference>
<keyword evidence="2 5" id="KW-0689">Ribosomal protein</keyword>
<proteinExistence type="inferred from homology"/>
<dbReference type="AlphaFoldDB" id="A0A427Y773"/>
<dbReference type="PROSITE" id="PS00831">
    <property type="entry name" value="RIBOSOMAL_L27"/>
    <property type="match status" value="1"/>
</dbReference>
<evidence type="ECO:0000256" key="3">
    <source>
        <dbReference type="ARBA" id="ARBA00023274"/>
    </source>
</evidence>
<dbReference type="STRING" id="1890683.A0A427Y773"/>
<dbReference type="PANTHER" id="PTHR15893:SF0">
    <property type="entry name" value="LARGE RIBOSOMAL SUBUNIT PROTEIN BL27M"/>
    <property type="match status" value="1"/>
</dbReference>
<evidence type="ECO:0000256" key="2">
    <source>
        <dbReference type="ARBA" id="ARBA00022980"/>
    </source>
</evidence>
<dbReference type="SUPFAM" id="SSF110324">
    <property type="entry name" value="Ribosomal L27 protein-like"/>
    <property type="match status" value="1"/>
</dbReference>
<dbReference type="Gene3D" id="2.40.50.100">
    <property type="match status" value="1"/>
</dbReference>
<name>A0A427Y773_9TREE</name>
<keyword evidence="3" id="KW-0687">Ribonucleoprotein</keyword>
<accession>A0A427Y773</accession>
<dbReference type="Proteomes" id="UP000279259">
    <property type="component" value="Unassembled WGS sequence"/>
</dbReference>